<feature type="transmembrane region" description="Helical" evidence="6">
    <location>
        <begin position="291"/>
        <end position="316"/>
    </location>
</feature>
<feature type="transmembrane region" description="Helical" evidence="6">
    <location>
        <begin position="135"/>
        <end position="158"/>
    </location>
</feature>
<dbReference type="Gene3D" id="1.50.10.150">
    <property type="entry name" value="Voltage-dependent anion channel"/>
    <property type="match status" value="1"/>
</dbReference>
<feature type="transmembrane region" description="Helical" evidence="6">
    <location>
        <begin position="37"/>
        <end position="58"/>
    </location>
</feature>
<feature type="transmembrane region" description="Helical" evidence="6">
    <location>
        <begin position="248"/>
        <end position="271"/>
    </location>
</feature>
<evidence type="ECO:0000256" key="1">
    <source>
        <dbReference type="ARBA" id="ARBA00004141"/>
    </source>
</evidence>
<dbReference type="PANTHER" id="PTHR31162">
    <property type="entry name" value="MALIC ACID TRANSPORT PROTEIN-RELATED"/>
    <property type="match status" value="1"/>
</dbReference>
<evidence type="ECO:0000256" key="6">
    <source>
        <dbReference type="SAM" id="Phobius"/>
    </source>
</evidence>
<dbReference type="EMBL" id="KV407463">
    <property type="protein sequence ID" value="KZF20288.1"/>
    <property type="molecule type" value="Genomic_DNA"/>
</dbReference>
<comment type="subcellular location">
    <subcellularLocation>
        <location evidence="1">Membrane</location>
        <topology evidence="1">Multi-pass membrane protein</topology>
    </subcellularLocation>
</comment>
<feature type="transmembrane region" description="Helical" evidence="6">
    <location>
        <begin position="204"/>
        <end position="227"/>
    </location>
</feature>
<evidence type="ECO:0000313" key="7">
    <source>
        <dbReference type="EMBL" id="KZF20288.1"/>
    </source>
</evidence>
<dbReference type="STRING" id="1328760.A0A165ADA4"/>
<dbReference type="GO" id="GO:0016020">
    <property type="term" value="C:membrane"/>
    <property type="evidence" value="ECO:0007669"/>
    <property type="project" value="UniProtKB-SubCell"/>
</dbReference>
<dbReference type="GO" id="GO:0015140">
    <property type="term" value="F:malate transmembrane transporter activity"/>
    <property type="evidence" value="ECO:0007669"/>
    <property type="project" value="InterPro"/>
</dbReference>
<feature type="region of interest" description="Disordered" evidence="5">
    <location>
        <begin position="1"/>
        <end position="21"/>
    </location>
</feature>
<accession>A0A165ADA4</accession>
<dbReference type="InterPro" id="IPR004695">
    <property type="entry name" value="SLAC1/Mae1/Ssu1/TehA"/>
</dbReference>
<proteinExistence type="predicted"/>
<keyword evidence="8" id="KW-1185">Reference proteome</keyword>
<sequence length="386" mass="42316">MAIMTSNNQDPEKDFEDSSSENDVQKKVSLRQRLEKFTWAWFTSTMGTGGVALLLGVTPHQFRGLNTIGVIVYIFDLVLFSALCTTMMCRFILCKGSFIRSFTSPHESLFVSTFGLSLSTIISCMQHYGVPHTGYWLVVVVRILFWIYAACTFLLAIVQYQILFTGKPLTMQNMTPAWLLPIFPAMIAGTIASAIAAGQPPKQAIPIIICGVTFQGLGMLVAVFGYANWMGRLFLYGLPPPSVRPAMFIAVGPPSFTALALIGMADAAKIVMPDHYVAGTTSVLTADVLKIMAVFTGVFLWSVSFWFICLGAVAVLSKVREMSFQLSWWSFVFPNTGFIIATIQIGHGLGSPAILWVGSVLTVIQVAMWLFVGTCHTWALLKGDLL</sequence>
<feature type="transmembrane region" description="Helical" evidence="6">
    <location>
        <begin position="328"/>
        <end position="347"/>
    </location>
</feature>
<protein>
    <recommendedName>
        <fullName evidence="9">C4-dicarboxylate transporter/malic acid transport protein</fullName>
    </recommendedName>
</protein>
<organism evidence="7 8">
    <name type="scientific">Xylona heveae (strain CBS 132557 / TC161)</name>
    <dbReference type="NCBI Taxonomy" id="1328760"/>
    <lineage>
        <taxon>Eukaryota</taxon>
        <taxon>Fungi</taxon>
        <taxon>Dikarya</taxon>
        <taxon>Ascomycota</taxon>
        <taxon>Pezizomycotina</taxon>
        <taxon>Xylonomycetes</taxon>
        <taxon>Xylonales</taxon>
        <taxon>Xylonaceae</taxon>
        <taxon>Xylona</taxon>
    </lineage>
</organism>
<dbReference type="OrthoDB" id="2901184at2759"/>
<reference evidence="7 8" key="1">
    <citation type="journal article" date="2016" name="Fungal Biol.">
        <title>The genome of Xylona heveae provides a window into fungal endophytism.</title>
        <authorList>
            <person name="Gazis R."/>
            <person name="Kuo A."/>
            <person name="Riley R."/>
            <person name="LaButti K."/>
            <person name="Lipzen A."/>
            <person name="Lin J."/>
            <person name="Amirebrahimi M."/>
            <person name="Hesse C.N."/>
            <person name="Spatafora J.W."/>
            <person name="Henrissat B."/>
            <person name="Hainaut M."/>
            <person name="Grigoriev I.V."/>
            <person name="Hibbett D.S."/>
        </authorList>
    </citation>
    <scope>NUCLEOTIDE SEQUENCE [LARGE SCALE GENOMIC DNA]</scope>
    <source>
        <strain evidence="7 8">TC161</strain>
    </source>
</reference>
<feature type="transmembrane region" description="Helical" evidence="6">
    <location>
        <begin position="70"/>
        <end position="93"/>
    </location>
</feature>
<gene>
    <name evidence="7" type="ORF">L228DRAFT_249959</name>
</gene>
<dbReference type="InParanoid" id="A0A165ADA4"/>
<dbReference type="InterPro" id="IPR030185">
    <property type="entry name" value="Mae1"/>
</dbReference>
<dbReference type="InterPro" id="IPR038665">
    <property type="entry name" value="Voltage-dep_anion_channel_sf"/>
</dbReference>
<evidence type="ECO:0000256" key="3">
    <source>
        <dbReference type="ARBA" id="ARBA00022989"/>
    </source>
</evidence>
<keyword evidence="2 6" id="KW-0812">Transmembrane</keyword>
<evidence type="ECO:0000313" key="8">
    <source>
        <dbReference type="Proteomes" id="UP000076632"/>
    </source>
</evidence>
<dbReference type="Pfam" id="PF03595">
    <property type="entry name" value="SLAC1"/>
    <property type="match status" value="1"/>
</dbReference>
<feature type="transmembrane region" description="Helical" evidence="6">
    <location>
        <begin position="178"/>
        <end position="198"/>
    </location>
</feature>
<evidence type="ECO:0000256" key="5">
    <source>
        <dbReference type="SAM" id="MobiDB-lite"/>
    </source>
</evidence>
<keyword evidence="3 6" id="KW-1133">Transmembrane helix</keyword>
<dbReference type="GeneID" id="28898342"/>
<evidence type="ECO:0000256" key="2">
    <source>
        <dbReference type="ARBA" id="ARBA00022692"/>
    </source>
</evidence>
<dbReference type="RefSeq" id="XP_018185843.1">
    <property type="nucleotide sequence ID" value="XM_018333205.1"/>
</dbReference>
<evidence type="ECO:0000256" key="4">
    <source>
        <dbReference type="ARBA" id="ARBA00023136"/>
    </source>
</evidence>
<dbReference type="PANTHER" id="PTHR31162:SF0">
    <property type="entry name" value="MALIC ACID TRANSPORT PROTEIN"/>
    <property type="match status" value="1"/>
</dbReference>
<feature type="transmembrane region" description="Helical" evidence="6">
    <location>
        <begin position="353"/>
        <end position="381"/>
    </location>
</feature>
<keyword evidence="4 6" id="KW-0472">Membrane</keyword>
<evidence type="ECO:0008006" key="9">
    <source>
        <dbReference type="Google" id="ProtNLM"/>
    </source>
</evidence>
<dbReference type="CDD" id="cd09317">
    <property type="entry name" value="TDT_Mae1_like"/>
    <property type="match status" value="1"/>
</dbReference>
<dbReference type="Proteomes" id="UP000076632">
    <property type="component" value="Unassembled WGS sequence"/>
</dbReference>
<dbReference type="AlphaFoldDB" id="A0A165ADA4"/>
<feature type="transmembrane region" description="Helical" evidence="6">
    <location>
        <begin position="109"/>
        <end position="129"/>
    </location>
</feature>
<name>A0A165ADA4_XYLHT</name>
<dbReference type="OMA" id="IFPCMIC"/>